<organism evidence="2 3">
    <name type="scientific">Trifolium medium</name>
    <dbReference type="NCBI Taxonomy" id="97028"/>
    <lineage>
        <taxon>Eukaryota</taxon>
        <taxon>Viridiplantae</taxon>
        <taxon>Streptophyta</taxon>
        <taxon>Embryophyta</taxon>
        <taxon>Tracheophyta</taxon>
        <taxon>Spermatophyta</taxon>
        <taxon>Magnoliopsida</taxon>
        <taxon>eudicotyledons</taxon>
        <taxon>Gunneridae</taxon>
        <taxon>Pentapetalae</taxon>
        <taxon>rosids</taxon>
        <taxon>fabids</taxon>
        <taxon>Fabales</taxon>
        <taxon>Fabaceae</taxon>
        <taxon>Papilionoideae</taxon>
        <taxon>50 kb inversion clade</taxon>
        <taxon>NPAAA clade</taxon>
        <taxon>Hologalegina</taxon>
        <taxon>IRL clade</taxon>
        <taxon>Trifolieae</taxon>
        <taxon>Trifolium</taxon>
    </lineage>
</organism>
<accession>A0A392NGS7</accession>
<protein>
    <submittedName>
        <fullName evidence="2">Uncharacterized protein</fullName>
    </submittedName>
</protein>
<evidence type="ECO:0000313" key="2">
    <source>
        <dbReference type="EMBL" id="MCH99020.1"/>
    </source>
</evidence>
<keyword evidence="1" id="KW-0472">Membrane</keyword>
<keyword evidence="1" id="KW-0812">Transmembrane</keyword>
<dbReference type="AlphaFoldDB" id="A0A392NGS7"/>
<feature type="non-terminal residue" evidence="2">
    <location>
        <position position="1"/>
    </location>
</feature>
<dbReference type="Proteomes" id="UP000265520">
    <property type="component" value="Unassembled WGS sequence"/>
</dbReference>
<keyword evidence="3" id="KW-1185">Reference proteome</keyword>
<proteinExistence type="predicted"/>
<comment type="caution">
    <text evidence="2">The sequence shown here is derived from an EMBL/GenBank/DDBJ whole genome shotgun (WGS) entry which is preliminary data.</text>
</comment>
<evidence type="ECO:0000313" key="3">
    <source>
        <dbReference type="Proteomes" id="UP000265520"/>
    </source>
</evidence>
<reference evidence="2 3" key="1">
    <citation type="journal article" date="2018" name="Front. Plant Sci.">
        <title>Red Clover (Trifolium pratense) and Zigzag Clover (T. medium) - A Picture of Genomic Similarities and Differences.</title>
        <authorList>
            <person name="Dluhosova J."/>
            <person name="Istvanek J."/>
            <person name="Nedelnik J."/>
            <person name="Repkova J."/>
        </authorList>
    </citation>
    <scope>NUCLEOTIDE SEQUENCE [LARGE SCALE GENOMIC DNA]</scope>
    <source>
        <strain evidence="3">cv. 10/8</strain>
        <tissue evidence="2">Leaf</tissue>
    </source>
</reference>
<evidence type="ECO:0000256" key="1">
    <source>
        <dbReference type="SAM" id="Phobius"/>
    </source>
</evidence>
<name>A0A392NGS7_9FABA</name>
<dbReference type="EMBL" id="LXQA010039151">
    <property type="protein sequence ID" value="MCH99020.1"/>
    <property type="molecule type" value="Genomic_DNA"/>
</dbReference>
<feature type="transmembrane region" description="Helical" evidence="1">
    <location>
        <begin position="20"/>
        <end position="39"/>
    </location>
</feature>
<sequence length="53" mass="6336">WEWWWKMGVWCLRLKVENEVIVVVVVVVMVVVMVVILVVESSMEQRVHEGFFC</sequence>
<keyword evidence="1" id="KW-1133">Transmembrane helix</keyword>